<dbReference type="EMBL" id="CM037618">
    <property type="protein sequence ID" value="KAH8001000.1"/>
    <property type="molecule type" value="Genomic_DNA"/>
</dbReference>
<accession>A0ACB8F6N7</accession>
<keyword evidence="2" id="KW-1185">Reference proteome</keyword>
<dbReference type="Proteomes" id="UP000827872">
    <property type="component" value="Linkage Group LG05"/>
</dbReference>
<evidence type="ECO:0000313" key="1">
    <source>
        <dbReference type="EMBL" id="KAH8001000.1"/>
    </source>
</evidence>
<name>A0ACB8F6N7_9SAUR</name>
<gene>
    <name evidence="1" type="ORF">K3G42_030295</name>
</gene>
<comment type="caution">
    <text evidence="1">The sequence shown here is derived from an EMBL/GenBank/DDBJ whole genome shotgun (WGS) entry which is preliminary data.</text>
</comment>
<sequence>MSVSGKTVDSSGSSHETSGVSGSLTRSLHRSVSRLGRGRCTRSCPALPHLAPLLAKPKLPRLLKKAGATRSSHRHLVKITESSKKIEEQMNYEHLQKLECMFREADVDGGGGLDMDEFREAMKKMGNIPEEDIDVIFMKVDTNCDGSVDWEEYLNYMLCEYRGKDIMQKTKELPGLVTTMKPVPVSHSEEIIKIQFFPSQSRGMKSKKGENTSIGSSQSASGRFLTVSRDGILQVWSDSFKLLRTVNLDQRKLRPGVKLWVMDMVCLPNINLMAVASTEQNIGVTRPLVCTPFSSFHAEFFDIGGNKCDLQFSLELDLGQVLTRSETAERDTLSVFRSSSRTRTDGFKGVFCVGDVKGNILIFTSLNVVTSGLFNIRAYIGLVRS</sequence>
<protein>
    <submittedName>
        <fullName evidence="1">Uncharacterized protein</fullName>
    </submittedName>
</protein>
<evidence type="ECO:0000313" key="2">
    <source>
        <dbReference type="Proteomes" id="UP000827872"/>
    </source>
</evidence>
<proteinExistence type="predicted"/>
<reference evidence="1" key="1">
    <citation type="submission" date="2021-08" db="EMBL/GenBank/DDBJ databases">
        <title>The first chromosome-level gecko genome reveals the dynamic sex chromosomes of Neotropical dwarf geckos (Sphaerodactylidae: Sphaerodactylus).</title>
        <authorList>
            <person name="Pinto B.J."/>
            <person name="Keating S.E."/>
            <person name="Gamble T."/>
        </authorList>
    </citation>
    <scope>NUCLEOTIDE SEQUENCE</scope>
    <source>
        <strain evidence="1">TG3544</strain>
    </source>
</reference>
<organism evidence="1 2">
    <name type="scientific">Sphaerodactylus townsendi</name>
    <dbReference type="NCBI Taxonomy" id="933632"/>
    <lineage>
        <taxon>Eukaryota</taxon>
        <taxon>Metazoa</taxon>
        <taxon>Chordata</taxon>
        <taxon>Craniata</taxon>
        <taxon>Vertebrata</taxon>
        <taxon>Euteleostomi</taxon>
        <taxon>Lepidosauria</taxon>
        <taxon>Squamata</taxon>
        <taxon>Bifurcata</taxon>
        <taxon>Gekkota</taxon>
        <taxon>Sphaerodactylidae</taxon>
        <taxon>Sphaerodactylus</taxon>
    </lineage>
</organism>